<evidence type="ECO:0000259" key="1">
    <source>
        <dbReference type="Pfam" id="PF00931"/>
    </source>
</evidence>
<feature type="domain" description="NB-ARC" evidence="1">
    <location>
        <begin position="10"/>
        <end position="154"/>
    </location>
</feature>
<name>A0AAD6MVY1_9EURO</name>
<accession>A0AAD6MVY1</accession>
<organism evidence="2 3">
    <name type="scientific">Penicillium malachiteum</name>
    <dbReference type="NCBI Taxonomy" id="1324776"/>
    <lineage>
        <taxon>Eukaryota</taxon>
        <taxon>Fungi</taxon>
        <taxon>Dikarya</taxon>
        <taxon>Ascomycota</taxon>
        <taxon>Pezizomycotina</taxon>
        <taxon>Eurotiomycetes</taxon>
        <taxon>Eurotiomycetidae</taxon>
        <taxon>Eurotiales</taxon>
        <taxon>Aspergillaceae</taxon>
        <taxon>Penicillium</taxon>
    </lineage>
</organism>
<dbReference type="GO" id="GO:0043531">
    <property type="term" value="F:ADP binding"/>
    <property type="evidence" value="ECO:0007669"/>
    <property type="project" value="InterPro"/>
</dbReference>
<reference evidence="2" key="2">
    <citation type="submission" date="2023-01" db="EMBL/GenBank/DDBJ databases">
        <authorList>
            <person name="Petersen C."/>
        </authorList>
    </citation>
    <scope>NUCLEOTIDE SEQUENCE</scope>
    <source>
        <strain evidence="2">IBT 17514</strain>
    </source>
</reference>
<dbReference type="Gene3D" id="3.40.50.300">
    <property type="entry name" value="P-loop containing nucleotide triphosphate hydrolases"/>
    <property type="match status" value="1"/>
</dbReference>
<dbReference type="SUPFAM" id="SSF52540">
    <property type="entry name" value="P-loop containing nucleoside triphosphate hydrolases"/>
    <property type="match status" value="1"/>
</dbReference>
<evidence type="ECO:0000313" key="2">
    <source>
        <dbReference type="EMBL" id="KAJ5726958.1"/>
    </source>
</evidence>
<dbReference type="Proteomes" id="UP001215712">
    <property type="component" value="Unassembled WGS sequence"/>
</dbReference>
<evidence type="ECO:0000313" key="3">
    <source>
        <dbReference type="Proteomes" id="UP001215712"/>
    </source>
</evidence>
<dbReference type="InterPro" id="IPR002182">
    <property type="entry name" value="NB-ARC"/>
</dbReference>
<sequence length="225" mass="25366">MQIQHEISDIPHAVTLYGLGGAGKSQLALKWAEARRSRFNPILWLDATDEESIRSSFIRCAAELGLRDENRNRERTALVDDPIVQGVLRWLRDRNDLDEKWLVTIDNADDISWGIKRVIPKGKQASLIITSRDEQSQKLIDRGCERIRVDVKSSMEARDILFQHLSIPGDFDANKIQNGCDEVAKRLGYLPLAGDLPVPVLVMSPSPVRPCRSILATLKNIMMPC</sequence>
<dbReference type="InterPro" id="IPR027417">
    <property type="entry name" value="P-loop_NTPase"/>
</dbReference>
<proteinExistence type="predicted"/>
<dbReference type="Pfam" id="PF00931">
    <property type="entry name" value="NB-ARC"/>
    <property type="match status" value="1"/>
</dbReference>
<protein>
    <recommendedName>
        <fullName evidence="1">NB-ARC domain-containing protein</fullName>
    </recommendedName>
</protein>
<dbReference type="PANTHER" id="PTHR35205">
    <property type="entry name" value="NB-ARC AND TPR DOMAIN PROTEIN"/>
    <property type="match status" value="1"/>
</dbReference>
<comment type="caution">
    <text evidence="2">The sequence shown here is derived from an EMBL/GenBank/DDBJ whole genome shotgun (WGS) entry which is preliminary data.</text>
</comment>
<reference evidence="2" key="1">
    <citation type="journal article" date="2023" name="IMA Fungus">
        <title>Comparative genomic study of the Penicillium genus elucidates a diverse pangenome and 15 lateral gene transfer events.</title>
        <authorList>
            <person name="Petersen C."/>
            <person name="Sorensen T."/>
            <person name="Nielsen M.R."/>
            <person name="Sondergaard T.E."/>
            <person name="Sorensen J.L."/>
            <person name="Fitzpatrick D.A."/>
            <person name="Frisvad J.C."/>
            <person name="Nielsen K.L."/>
        </authorList>
    </citation>
    <scope>NUCLEOTIDE SEQUENCE</scope>
    <source>
        <strain evidence="2">IBT 17514</strain>
    </source>
</reference>
<keyword evidence="3" id="KW-1185">Reference proteome</keyword>
<dbReference type="PANTHER" id="PTHR35205:SF1">
    <property type="entry name" value="ZU5 DOMAIN-CONTAINING PROTEIN"/>
    <property type="match status" value="1"/>
</dbReference>
<gene>
    <name evidence="2" type="ORF">N7493_005985</name>
</gene>
<dbReference type="AlphaFoldDB" id="A0AAD6MVY1"/>
<dbReference type="EMBL" id="JAQJAN010000007">
    <property type="protein sequence ID" value="KAJ5726958.1"/>
    <property type="molecule type" value="Genomic_DNA"/>
</dbReference>